<evidence type="ECO:0000259" key="1">
    <source>
        <dbReference type="Pfam" id="PF22641"/>
    </source>
</evidence>
<sequence length="298" mass="32067">MVLSLDDPYAVVYRQIHAVTSPGGETVEILERSSCYGGGAWSLYHYSKGPLVISSRSLGEWFRYLVRAGKAELDLASSKRSAGFESVLVNGDEVEITYAGLGGGGVGATVSRSRAGDVLRCTVSESGGGKVGRGTIVLPRRERIIIGVDDTDSKTEGATWSLVHNISLAVDRPEARYVSHALVQLFPVPTKTQNCVSTVVEFAALPEKADSMLSDFRELLERYSVSENTGMAVYRGFDPSTLMPYSQLCRTERIPFDLAVETAKRTGSEVVLAGQGLIGALAAIPFCARPIESVRPEV</sequence>
<protein>
    <submittedName>
        <fullName evidence="2">Putative methanogenesis marker protein 11</fullName>
    </submittedName>
</protein>
<dbReference type="NCBIfam" id="TIGR03280">
    <property type="entry name" value="methan_mark_11"/>
    <property type="match status" value="1"/>
</dbReference>
<proteinExistence type="predicted"/>
<dbReference type="Pfam" id="PF22641">
    <property type="entry name" value="TiaS_TCKD"/>
    <property type="match status" value="1"/>
</dbReference>
<dbReference type="Gene3D" id="3.30.70.2200">
    <property type="match status" value="1"/>
</dbReference>
<dbReference type="PANTHER" id="PTHR40705">
    <property type="entry name" value="TRNA(ILE2) 2-AGMATINYLCYTIDINE SYNTHETASE TIAS"/>
    <property type="match status" value="1"/>
</dbReference>
<evidence type="ECO:0000313" key="3">
    <source>
        <dbReference type="Proteomes" id="UP000057043"/>
    </source>
</evidence>
<dbReference type="EMBL" id="LGFT01000010">
    <property type="protein sequence ID" value="KUK45018.1"/>
    <property type="molecule type" value="Genomic_DNA"/>
</dbReference>
<reference evidence="2 3" key="1">
    <citation type="journal article" date="2015" name="MBio">
        <title>Genome-Resolved Metagenomic Analysis Reveals Roles for Candidate Phyla and Other Microbial Community Members in Biogeochemical Transformations in Oil Reservoirs.</title>
        <authorList>
            <person name="Hu P."/>
            <person name="Tom L."/>
            <person name="Singh A."/>
            <person name="Thomas B.C."/>
            <person name="Baker B.J."/>
            <person name="Piceno Y.M."/>
            <person name="Andersen G.L."/>
            <person name="Banfield J.F."/>
        </authorList>
    </citation>
    <scope>NUCLEOTIDE SEQUENCE [LARGE SCALE GENOMIC DNA]</scope>
    <source>
        <strain evidence="2">57_489</strain>
    </source>
</reference>
<dbReference type="PATRIC" id="fig|301375.7.peg.2553"/>
<dbReference type="PANTHER" id="PTHR40705:SF2">
    <property type="entry name" value="DUF1743 DOMAIN-CONTAINING PROTEIN"/>
    <property type="match status" value="1"/>
</dbReference>
<dbReference type="InterPro" id="IPR017674">
    <property type="entry name" value="Methan_mark_11"/>
</dbReference>
<dbReference type="Proteomes" id="UP000057043">
    <property type="component" value="Unassembled WGS sequence"/>
</dbReference>
<dbReference type="InterPro" id="IPR053870">
    <property type="entry name" value="TiaS-like_TCKD"/>
</dbReference>
<gene>
    <name evidence="2" type="ORF">XD72_0617</name>
</gene>
<feature type="domain" description="TiaS-like TCKD" evidence="1">
    <location>
        <begin position="145"/>
        <end position="203"/>
    </location>
</feature>
<dbReference type="AlphaFoldDB" id="A0A101FV52"/>
<organism evidence="2 3">
    <name type="scientific">Methanothrix harundinacea</name>
    <dbReference type="NCBI Taxonomy" id="301375"/>
    <lineage>
        <taxon>Archaea</taxon>
        <taxon>Methanobacteriati</taxon>
        <taxon>Methanobacteriota</taxon>
        <taxon>Stenosarchaea group</taxon>
        <taxon>Methanomicrobia</taxon>
        <taxon>Methanotrichales</taxon>
        <taxon>Methanotrichaceae</taxon>
        <taxon>Methanothrix</taxon>
    </lineage>
</organism>
<comment type="caution">
    <text evidence="2">The sequence shown here is derived from an EMBL/GenBank/DDBJ whole genome shotgun (WGS) entry which is preliminary data.</text>
</comment>
<accession>A0A101FV52</accession>
<name>A0A101FV52_9EURY</name>
<evidence type="ECO:0000313" key="2">
    <source>
        <dbReference type="EMBL" id="KUK45018.1"/>
    </source>
</evidence>